<accession>A0A1G2P1S6</accession>
<evidence type="ECO:0000256" key="5">
    <source>
        <dbReference type="ARBA" id="ARBA00022679"/>
    </source>
</evidence>
<feature type="domain" description="ArnT-like N-terminal" evidence="11">
    <location>
        <begin position="12"/>
        <end position="265"/>
    </location>
</feature>
<dbReference type="UniPathway" id="UPA00378"/>
<evidence type="ECO:0000256" key="3">
    <source>
        <dbReference type="ARBA" id="ARBA00007222"/>
    </source>
</evidence>
<gene>
    <name evidence="13" type="ORF">A3G52_03760</name>
</gene>
<protein>
    <recommendedName>
        <fullName evidence="9 10">Polyprenol-phosphate-mannose--protein mannosyltransferase</fullName>
        <ecNumber evidence="10">2.4.1.-</ecNumber>
    </recommendedName>
</protein>
<dbReference type="EC" id="2.4.1.-" evidence="10"/>
<keyword evidence="10" id="KW-1003">Cell membrane</keyword>
<keyword evidence="6 10" id="KW-0812">Transmembrane</keyword>
<sequence length="490" mass="55456">MKKIATYAGVAVLLVISIATHFAFFGYPAETVFDEVHFGKFISGYLTGEYFFDIHPPLAKLLISAVGYFGEFDPVVGFGSIGESLAGTNFAWLRLLPAIAGTLLPIIIYMLSRTLKLSRIAAFTAGLLVILENSLLVQSRFILLDSILLLLGFSGLAFYFSYRNRKEHTTSWARLTAAIALGAFAVSIKWTGLSFLAIMAGVEIYDLFKKHALPLGASLWKRSFSAKDIPWRKPQIREFAMKIGLFVILPFAIYFAVFAVHFALLDKTGPGKDFMSKEFQKTLAGNKYEDDEDVRPSGIFDKFIELNAEMYRANQRLDDLHAYGSPWYSWVYMKRPVYFWDGSPSLENTDNAGRLARIYLLGNPLIYWIGSASVIILLGYFALLMFDGKASRRKKELSMILLAGYFINLIPFIFIGRVMFIYHYFAALIFSIIILAFLIDEIAKKRNRRVAAASIIAICALSFIYFAPLSYGLPMETEKLMSRFWFKTWQ</sequence>
<organism evidence="13 14">
    <name type="scientific">Candidatus Taylorbacteria bacterium RIFCSPLOWO2_12_FULL_43_20</name>
    <dbReference type="NCBI Taxonomy" id="1802332"/>
    <lineage>
        <taxon>Bacteria</taxon>
        <taxon>Candidatus Tayloriibacteriota</taxon>
    </lineage>
</organism>
<dbReference type="PANTHER" id="PTHR10050">
    <property type="entry name" value="DOLICHYL-PHOSPHATE-MANNOSE--PROTEIN MANNOSYLTRANSFERASE"/>
    <property type="match status" value="1"/>
</dbReference>
<evidence type="ECO:0000256" key="8">
    <source>
        <dbReference type="ARBA" id="ARBA00023136"/>
    </source>
</evidence>
<evidence type="ECO:0000259" key="12">
    <source>
        <dbReference type="Pfam" id="PF16192"/>
    </source>
</evidence>
<keyword evidence="8 10" id="KW-0472">Membrane</keyword>
<reference evidence="13 14" key="1">
    <citation type="journal article" date="2016" name="Nat. Commun.">
        <title>Thousands of microbial genomes shed light on interconnected biogeochemical processes in an aquifer system.</title>
        <authorList>
            <person name="Anantharaman K."/>
            <person name="Brown C.T."/>
            <person name="Hug L.A."/>
            <person name="Sharon I."/>
            <person name="Castelle C.J."/>
            <person name="Probst A.J."/>
            <person name="Thomas B.C."/>
            <person name="Singh A."/>
            <person name="Wilkins M.J."/>
            <person name="Karaoz U."/>
            <person name="Brodie E.L."/>
            <person name="Williams K.H."/>
            <person name="Hubbard S.S."/>
            <person name="Banfield J.F."/>
        </authorList>
    </citation>
    <scope>NUCLEOTIDE SEQUENCE [LARGE SCALE GENOMIC DNA]</scope>
</reference>
<feature type="transmembrane region" description="Helical" evidence="10">
    <location>
        <begin position="91"/>
        <end position="111"/>
    </location>
</feature>
<dbReference type="GO" id="GO:0004169">
    <property type="term" value="F:dolichyl-phosphate-mannose-protein mannosyltransferase activity"/>
    <property type="evidence" value="ECO:0007669"/>
    <property type="project" value="UniProtKB-UniRule"/>
</dbReference>
<keyword evidence="5 10" id="KW-0808">Transferase</keyword>
<evidence type="ECO:0000256" key="2">
    <source>
        <dbReference type="ARBA" id="ARBA00004922"/>
    </source>
</evidence>
<comment type="caution">
    <text evidence="13">The sequence shown here is derived from an EMBL/GenBank/DDBJ whole genome shotgun (WGS) entry which is preliminary data.</text>
</comment>
<dbReference type="AlphaFoldDB" id="A0A1G2P1S6"/>
<evidence type="ECO:0000256" key="7">
    <source>
        <dbReference type="ARBA" id="ARBA00022989"/>
    </source>
</evidence>
<feature type="transmembrane region" description="Helical" evidence="10">
    <location>
        <begin position="243"/>
        <end position="265"/>
    </location>
</feature>
<dbReference type="InterPro" id="IPR032421">
    <property type="entry name" value="PMT_4TMC"/>
</dbReference>
<dbReference type="Pfam" id="PF16192">
    <property type="entry name" value="PMT_4TMC"/>
    <property type="match status" value="1"/>
</dbReference>
<dbReference type="GO" id="GO:0012505">
    <property type="term" value="C:endomembrane system"/>
    <property type="evidence" value="ECO:0007669"/>
    <property type="project" value="UniProtKB-SubCell"/>
</dbReference>
<comment type="function">
    <text evidence="10">Protein O-mannosyltransferase that catalyzes the transfer of a single mannose residue from a polyprenol phospho-mannosyl lipidic donor to the hydroxyl group of selected serine and threonine residues in acceptor proteins.</text>
</comment>
<comment type="subcellular location">
    <subcellularLocation>
        <location evidence="10">Cell membrane</location>
    </subcellularLocation>
    <subcellularLocation>
        <location evidence="1">Endomembrane system</location>
        <topology evidence="1">Multi-pass membrane protein</topology>
    </subcellularLocation>
</comment>
<dbReference type="Pfam" id="PF02366">
    <property type="entry name" value="PMT"/>
    <property type="match status" value="1"/>
</dbReference>
<dbReference type="InterPro" id="IPR003342">
    <property type="entry name" value="ArnT-like_N"/>
</dbReference>
<keyword evidence="7 10" id="KW-1133">Transmembrane helix</keyword>
<dbReference type="GO" id="GO:0005886">
    <property type="term" value="C:plasma membrane"/>
    <property type="evidence" value="ECO:0007669"/>
    <property type="project" value="UniProtKB-SubCell"/>
</dbReference>
<feature type="transmembrane region" description="Helical" evidence="10">
    <location>
        <begin position="451"/>
        <end position="471"/>
    </location>
</feature>
<feature type="domain" description="Protein O-mannosyl-transferase C-terminal four TM" evidence="12">
    <location>
        <begin position="300"/>
        <end position="489"/>
    </location>
</feature>
<evidence type="ECO:0000256" key="4">
    <source>
        <dbReference type="ARBA" id="ARBA00022676"/>
    </source>
</evidence>
<evidence type="ECO:0000256" key="10">
    <source>
        <dbReference type="RuleBase" id="RU367007"/>
    </source>
</evidence>
<evidence type="ECO:0000259" key="11">
    <source>
        <dbReference type="Pfam" id="PF02366"/>
    </source>
</evidence>
<feature type="transmembrane region" description="Helical" evidence="10">
    <location>
        <begin position="421"/>
        <end position="439"/>
    </location>
</feature>
<evidence type="ECO:0000256" key="9">
    <source>
        <dbReference type="ARBA" id="ARBA00093617"/>
    </source>
</evidence>
<feature type="transmembrane region" description="Helical" evidence="10">
    <location>
        <begin position="397"/>
        <end position="415"/>
    </location>
</feature>
<feature type="transmembrane region" description="Helical" evidence="10">
    <location>
        <begin position="7"/>
        <end position="27"/>
    </location>
</feature>
<evidence type="ECO:0000313" key="14">
    <source>
        <dbReference type="Proteomes" id="UP000177269"/>
    </source>
</evidence>
<proteinExistence type="inferred from homology"/>
<comment type="pathway">
    <text evidence="2 10">Protein modification; protein glycosylation.</text>
</comment>
<comment type="similarity">
    <text evidence="3 10">Belongs to the glycosyltransferase 39 family.</text>
</comment>
<feature type="transmembrane region" description="Helical" evidence="10">
    <location>
        <begin position="172"/>
        <end position="200"/>
    </location>
</feature>
<evidence type="ECO:0000256" key="6">
    <source>
        <dbReference type="ARBA" id="ARBA00022692"/>
    </source>
</evidence>
<name>A0A1G2P1S6_9BACT</name>
<dbReference type="Proteomes" id="UP000177269">
    <property type="component" value="Unassembled WGS sequence"/>
</dbReference>
<evidence type="ECO:0000256" key="1">
    <source>
        <dbReference type="ARBA" id="ARBA00004127"/>
    </source>
</evidence>
<feature type="transmembrane region" description="Helical" evidence="10">
    <location>
        <begin position="365"/>
        <end position="385"/>
    </location>
</feature>
<dbReference type="EMBL" id="MHSK01000015">
    <property type="protein sequence ID" value="OHA42284.1"/>
    <property type="molecule type" value="Genomic_DNA"/>
</dbReference>
<evidence type="ECO:0000313" key="13">
    <source>
        <dbReference type="EMBL" id="OHA42284.1"/>
    </source>
</evidence>
<keyword evidence="4 10" id="KW-0328">Glycosyltransferase</keyword>
<feature type="transmembrane region" description="Helical" evidence="10">
    <location>
        <begin position="141"/>
        <end position="160"/>
    </location>
</feature>
<dbReference type="InterPro" id="IPR027005">
    <property type="entry name" value="PMT-like"/>
</dbReference>